<dbReference type="PANTHER" id="PTHR35807">
    <property type="entry name" value="TRANSCRIPTIONAL REGULATOR REDD-RELATED"/>
    <property type="match status" value="1"/>
</dbReference>
<keyword evidence="1" id="KW-0812">Transmembrane</keyword>
<accession>A0A412VI87</accession>
<dbReference type="InterPro" id="IPR011043">
    <property type="entry name" value="Gal_Oxase/kelch_b-propeller"/>
</dbReference>
<dbReference type="PANTHER" id="PTHR35807:SF1">
    <property type="entry name" value="TRANSCRIPTIONAL REGULATOR REDD"/>
    <property type="match status" value="1"/>
</dbReference>
<evidence type="ECO:0000256" key="1">
    <source>
        <dbReference type="SAM" id="Phobius"/>
    </source>
</evidence>
<name>A0A412VI87_9BACE</name>
<evidence type="ECO:0008006" key="4">
    <source>
        <dbReference type="Google" id="ProtNLM"/>
    </source>
</evidence>
<dbReference type="SUPFAM" id="SSF50965">
    <property type="entry name" value="Galactose oxidase, central domain"/>
    <property type="match status" value="1"/>
</dbReference>
<comment type="caution">
    <text evidence="2">The sequence shown here is derived from an EMBL/GenBank/DDBJ whole genome shotgun (WGS) entry which is preliminary data.</text>
</comment>
<sequence length="846" mass="97900">MNNKSAIVYILLLFLLSNTLHNTVRANTGLFFQAHRVIPEKRTELNLTPEAPFSFRDGFSLSFDVHLRNEEHNYGYIVRIILNDTLNIDLLSNKGWTHSQLFLMRGNQSLVDISQLDSIPRFNSSDWFQVELRLNYKKQFITCILNEKEWSIPIELPQLNNVRITFGLHTGQSFPSTDVAPMNLRNVRILDRQGELLKKWTLLQHGDNEVYDEVKSSRAIVRNGIWEIDHHIRWRKKTSFIIPGSSLQFTPYQRPTDGGLFIALKDTIYQYSIERERLDTIIVNTGHPYFTAASSLVYDSVHDELISYSAEQERLNRYSFEKNEWERAIPDVLLSYLHHSSCYVPDLEQVILFGGYGFYRYSSVLFIHSIDSISWQQKDLSHLIEPRYLAAMGYLGESKVLLLGGYGSKSGKQEGNPENYYDLHCIDVEKMSSRKLWGFSNEKMEAFGNAMVVDRDKEHIYALSFANDRAFSQIRLNRFGIERPDRIYMADSIPYQFHDTSSYCTLFYNQGTAELVTVLAYQDGIGKTCVEVYTLGYPVLRLSDVLQSVPEKHSIGWIWLILIIGIVGVLTVLVILWKRKQKNVTRRDENLSHTVEVKEKELTQPSFIRLLGGFQVNDSERHDITSRFTLILRSLFVYMLLYSYKNANGITSEQLNEIFWSDMDKSNATNNRNVNISKLRLLLKEIGGINISYKNSYWYMTIDSSVNCDYIEICDLLKMLKEGSAINVDLLNKIAELGSRGELLPDITEEWADKFKSEYLILLSDVLLNAYEFVKERKDLMLLLKLSETMLSCDSTDETAIQNKCYALYHLGKKGLAKQCYENFCTEYIRVLGTKPDFDYTDITDN</sequence>
<proteinExistence type="predicted"/>
<feature type="transmembrane region" description="Helical" evidence="1">
    <location>
        <begin position="557"/>
        <end position="577"/>
    </location>
</feature>
<dbReference type="GO" id="GO:0003677">
    <property type="term" value="F:DNA binding"/>
    <property type="evidence" value="ECO:0007669"/>
    <property type="project" value="TreeGrafter"/>
</dbReference>
<reference evidence="2 3" key="1">
    <citation type="submission" date="2018-08" db="EMBL/GenBank/DDBJ databases">
        <title>A genome reference for cultivated species of the human gut microbiota.</title>
        <authorList>
            <person name="Zou Y."/>
            <person name="Xue W."/>
            <person name="Luo G."/>
        </authorList>
    </citation>
    <scope>NUCLEOTIDE SEQUENCE [LARGE SCALE GENOMIC DNA]</scope>
    <source>
        <strain evidence="2 3">AF14-7</strain>
    </source>
</reference>
<protein>
    <recommendedName>
        <fullName evidence="4">DNA-binding transcriptional activator of the SARP family</fullName>
    </recommendedName>
</protein>
<dbReference type="InterPro" id="IPR051677">
    <property type="entry name" value="AfsR-DnrI-RedD_regulator"/>
</dbReference>
<evidence type="ECO:0000313" key="2">
    <source>
        <dbReference type="EMBL" id="RGV05909.1"/>
    </source>
</evidence>
<organism evidence="2 3">
    <name type="scientific">Bacteroides xylanisolvens</name>
    <dbReference type="NCBI Taxonomy" id="371601"/>
    <lineage>
        <taxon>Bacteria</taxon>
        <taxon>Pseudomonadati</taxon>
        <taxon>Bacteroidota</taxon>
        <taxon>Bacteroidia</taxon>
        <taxon>Bacteroidales</taxon>
        <taxon>Bacteroidaceae</taxon>
        <taxon>Bacteroides</taxon>
    </lineage>
</organism>
<keyword evidence="1" id="KW-0472">Membrane</keyword>
<dbReference type="EMBL" id="QRYV01000072">
    <property type="protein sequence ID" value="RGV05909.1"/>
    <property type="molecule type" value="Genomic_DNA"/>
</dbReference>
<evidence type="ECO:0000313" key="3">
    <source>
        <dbReference type="Proteomes" id="UP000283369"/>
    </source>
</evidence>
<gene>
    <name evidence="2" type="ORF">DWW25_21985</name>
</gene>
<dbReference type="AlphaFoldDB" id="A0A412VI87"/>
<keyword evidence="1" id="KW-1133">Transmembrane helix</keyword>
<dbReference type="InterPro" id="IPR015915">
    <property type="entry name" value="Kelch-typ_b-propeller"/>
</dbReference>
<dbReference type="GO" id="GO:0006355">
    <property type="term" value="P:regulation of DNA-templated transcription"/>
    <property type="evidence" value="ECO:0007669"/>
    <property type="project" value="TreeGrafter"/>
</dbReference>
<dbReference type="RefSeq" id="WP_117811377.1">
    <property type="nucleotide sequence ID" value="NZ_JAPNNX010000012.1"/>
</dbReference>
<dbReference type="Proteomes" id="UP000283369">
    <property type="component" value="Unassembled WGS sequence"/>
</dbReference>
<dbReference type="Gene3D" id="2.120.10.80">
    <property type="entry name" value="Kelch-type beta propeller"/>
    <property type="match status" value="1"/>
</dbReference>